<evidence type="ECO:0000256" key="1">
    <source>
        <dbReference type="ARBA" id="ARBA00023172"/>
    </source>
</evidence>
<dbReference type="InterPro" id="IPR011010">
    <property type="entry name" value="DNA_brk_join_enz"/>
</dbReference>
<dbReference type="Proteomes" id="UP001064971">
    <property type="component" value="Chromosome"/>
</dbReference>
<reference evidence="3" key="1">
    <citation type="submission" date="2022-07" db="EMBL/GenBank/DDBJ databases">
        <title>Complete Genome Sequence of the Radioresistant Bacterium Deinococcus aetherius ST0316, Isolated from the Air Dust collected in Lower Stratosphere above Japan.</title>
        <authorList>
            <person name="Satoh K."/>
            <person name="Hagiwara K."/>
            <person name="Katsumata K."/>
            <person name="Kubo A."/>
            <person name="Yokobori S."/>
            <person name="Yamagishi A."/>
            <person name="Oono Y."/>
            <person name="Narumi I."/>
        </authorList>
    </citation>
    <scope>NUCLEOTIDE SEQUENCE</scope>
    <source>
        <strain evidence="3">ST0316</strain>
    </source>
</reference>
<name>A0ABM8ADA8_9DEIO</name>
<evidence type="ECO:0000313" key="3">
    <source>
        <dbReference type="EMBL" id="BDP41704.1"/>
    </source>
</evidence>
<dbReference type="InterPro" id="IPR013762">
    <property type="entry name" value="Integrase-like_cat_sf"/>
</dbReference>
<evidence type="ECO:0000313" key="4">
    <source>
        <dbReference type="Proteomes" id="UP001064971"/>
    </source>
</evidence>
<dbReference type="EMBL" id="AP026560">
    <property type="protein sequence ID" value="BDP41704.1"/>
    <property type="molecule type" value="Genomic_DNA"/>
</dbReference>
<protein>
    <recommendedName>
        <fullName evidence="2">Tyr recombinase domain-containing protein</fullName>
    </recommendedName>
</protein>
<organism evidence="3 4">
    <name type="scientific">Deinococcus aetherius</name>
    <dbReference type="NCBI Taxonomy" id="200252"/>
    <lineage>
        <taxon>Bacteria</taxon>
        <taxon>Thermotogati</taxon>
        <taxon>Deinococcota</taxon>
        <taxon>Deinococci</taxon>
        <taxon>Deinococcales</taxon>
        <taxon>Deinococcaceae</taxon>
        <taxon>Deinococcus</taxon>
    </lineage>
</organism>
<proteinExistence type="predicted"/>
<keyword evidence="4" id="KW-1185">Reference proteome</keyword>
<evidence type="ECO:0000259" key="2">
    <source>
        <dbReference type="PROSITE" id="PS51898"/>
    </source>
</evidence>
<gene>
    <name evidence="3" type="ORF">DAETH_16730</name>
</gene>
<accession>A0ABM8ADA8</accession>
<keyword evidence="1" id="KW-0233">DNA recombination</keyword>
<dbReference type="SUPFAM" id="SSF56349">
    <property type="entry name" value="DNA breaking-rejoining enzymes"/>
    <property type="match status" value="1"/>
</dbReference>
<dbReference type="Gene3D" id="1.10.443.10">
    <property type="entry name" value="Intergrase catalytic core"/>
    <property type="match status" value="1"/>
</dbReference>
<dbReference type="InterPro" id="IPR002104">
    <property type="entry name" value="Integrase_catalytic"/>
</dbReference>
<dbReference type="RefSeq" id="WP_264774439.1">
    <property type="nucleotide sequence ID" value="NZ_AP026560.1"/>
</dbReference>
<dbReference type="Pfam" id="PF00589">
    <property type="entry name" value="Phage_integrase"/>
    <property type="match status" value="1"/>
</dbReference>
<feature type="domain" description="Tyr recombinase" evidence="2">
    <location>
        <begin position="1"/>
        <end position="77"/>
    </location>
</feature>
<sequence>MSAIDSADLPCTLHALARAAEVPRIWIHDLRHTHASLLAFRGVAPKVIADRLGHTNVGFTMQVYTHLYDEQRREAAPCLAELIQHSRAG</sequence>
<dbReference type="PROSITE" id="PS51898">
    <property type="entry name" value="TYR_RECOMBINASE"/>
    <property type="match status" value="1"/>
</dbReference>